<sequence>MGERNRRLQERARRAVYQLTKYQFFNLSRLTYKLSRAEWSIVHQLLKTKVFKSEFRKKSAEKIRDWLEFPRQESPFTDREWWDLGRAAINKTLRARTEVRQVG</sequence>
<evidence type="ECO:0000313" key="2">
    <source>
        <dbReference type="Proteomes" id="UP000320799"/>
    </source>
</evidence>
<reference evidence="1 2" key="1">
    <citation type="submission" date="2019-06" db="EMBL/GenBank/DDBJ databases">
        <authorList>
            <person name="Kincaid V.D."/>
            <person name="Fuller A."/>
            <person name="Hodges K."/>
            <person name="Bansal M."/>
            <person name="Essig J."/>
            <person name="Johnson A."/>
        </authorList>
    </citation>
    <scope>NUCLEOTIDE SEQUENCE [LARGE SCALE GENOMIC DNA]</scope>
</reference>
<evidence type="ECO:0000313" key="1">
    <source>
        <dbReference type="EMBL" id="QDH83515.1"/>
    </source>
</evidence>
<proteinExistence type="predicted"/>
<dbReference type="GeneID" id="56135972"/>
<protein>
    <submittedName>
        <fullName evidence="1">Uncharacterized protein</fullName>
    </submittedName>
</protein>
<dbReference type="KEGG" id="vg:56135972"/>
<dbReference type="Proteomes" id="UP000320799">
    <property type="component" value="Segment"/>
</dbReference>
<dbReference type="RefSeq" id="YP_009903696.1">
    <property type="nucleotide sequence ID" value="NC_049849.1"/>
</dbReference>
<name>A0A514CSS4_9CAUD</name>
<accession>A0A514CSS4</accession>
<dbReference type="EMBL" id="MN094788">
    <property type="protein sequence ID" value="QDH83515.1"/>
    <property type="molecule type" value="Genomic_DNA"/>
</dbReference>
<organism evidence="1 2">
    <name type="scientific">Achromobacter phage Motura</name>
    <dbReference type="NCBI Taxonomy" id="2591403"/>
    <lineage>
        <taxon>Viruses</taxon>
        <taxon>Duplodnaviria</taxon>
        <taxon>Heunggongvirae</taxon>
        <taxon>Uroviricota</taxon>
        <taxon>Caudoviricetes</taxon>
        <taxon>Moturavirus</taxon>
        <taxon>Moturavirus motura</taxon>
    </lineage>
</organism>
<keyword evidence="2" id="KW-1185">Reference proteome</keyword>